<dbReference type="Proteomes" id="UP001400166">
    <property type="component" value="Unassembled WGS sequence"/>
</dbReference>
<feature type="domain" description="GAD-related" evidence="2">
    <location>
        <begin position="185"/>
        <end position="286"/>
    </location>
</feature>
<accession>A0ABV0C3R4</accession>
<evidence type="ECO:0000313" key="3">
    <source>
        <dbReference type="EMBL" id="MEN5389023.1"/>
    </source>
</evidence>
<comment type="caution">
    <text evidence="3">The sequence shown here is derived from an EMBL/GenBank/DDBJ whole genome shotgun (WGS) entry which is preliminary data.</text>
</comment>
<protein>
    <submittedName>
        <fullName evidence="3">GAD-like domain-containing protein</fullName>
    </submittedName>
</protein>
<evidence type="ECO:0000259" key="2">
    <source>
        <dbReference type="Pfam" id="PF08887"/>
    </source>
</evidence>
<sequence>MDREPCALHREGPIGSHQSSSMTSAALCLSVALQLPAIPAPLTMDPDSLGTLQQALKTFGAFQQPYSAPIDAYNPDAGVIDSAVEVSAGCVQDGPPVIILDDDAERAPRRYLVLEAPWHGLPTGALLLVSASKASAIPAQKSNLELARAESMLTFLNLLPVASEARAHPESCSAVTDSVASGSIMKSVLDQLCASTPGPPVTEATLTLWKGRLPDVLLALWQRDGLARYHDDRLTMVDPAQYDAVLDAFLEGSPLRGKDDFHVYAISPFGQMLICGERTGVELTLEPHEGHQCAPAAATLPTSSIDRNRRLHDFLLTLDDAELDVLTEDEEPMFWRVREMLGPLGDGEIYTSTESVSEHGWRLGTLVKRKALDVLGELAQRR</sequence>
<dbReference type="Pfam" id="PF08887">
    <property type="entry name" value="GAD-like"/>
    <property type="match status" value="1"/>
</dbReference>
<dbReference type="RefSeq" id="WP_346469397.1">
    <property type="nucleotide sequence ID" value="NZ_JBDJOF010000005.1"/>
</dbReference>
<proteinExistence type="predicted"/>
<keyword evidence="4" id="KW-1185">Reference proteome</keyword>
<feature type="compositionally biased region" description="Basic and acidic residues" evidence="1">
    <location>
        <begin position="1"/>
        <end position="12"/>
    </location>
</feature>
<evidence type="ECO:0000256" key="1">
    <source>
        <dbReference type="SAM" id="MobiDB-lite"/>
    </source>
</evidence>
<gene>
    <name evidence="3" type="ORF">ABE587_04175</name>
</gene>
<reference evidence="3 4" key="1">
    <citation type="submission" date="2024-04" db="EMBL/GenBank/DDBJ databases">
        <title>WGS of bacteria from Torrens River.</title>
        <authorList>
            <person name="Wyrsch E.R."/>
            <person name="Drigo B."/>
        </authorList>
    </citation>
    <scope>NUCLEOTIDE SEQUENCE [LARGE SCALE GENOMIC DNA]</scope>
    <source>
        <strain evidence="3 4">TWI153</strain>
    </source>
</reference>
<dbReference type="EMBL" id="JBDJOF010000005">
    <property type="protein sequence ID" value="MEN5389023.1"/>
    <property type="molecule type" value="Genomic_DNA"/>
</dbReference>
<feature type="region of interest" description="Disordered" evidence="1">
    <location>
        <begin position="1"/>
        <end position="20"/>
    </location>
</feature>
<dbReference type="InterPro" id="IPR014983">
    <property type="entry name" value="GAD-rel"/>
</dbReference>
<evidence type="ECO:0000313" key="4">
    <source>
        <dbReference type="Proteomes" id="UP001400166"/>
    </source>
</evidence>
<name>A0ABV0C3R4_9GAMM</name>
<organism evidence="3 4">
    <name type="scientific">Stenotrophomonas hibiscicola</name>
    <dbReference type="NCBI Taxonomy" id="86189"/>
    <lineage>
        <taxon>Bacteria</taxon>
        <taxon>Pseudomonadati</taxon>
        <taxon>Pseudomonadota</taxon>
        <taxon>Gammaproteobacteria</taxon>
        <taxon>Lysobacterales</taxon>
        <taxon>Lysobacteraceae</taxon>
        <taxon>Stenotrophomonas</taxon>
        <taxon>Stenotrophomonas maltophilia group</taxon>
    </lineage>
</organism>